<evidence type="ECO:0000256" key="1">
    <source>
        <dbReference type="SAM" id="MobiDB-lite"/>
    </source>
</evidence>
<proteinExistence type="predicted"/>
<dbReference type="EMBL" id="OGUU01000012">
    <property type="protein sequence ID" value="SPC18884.1"/>
    <property type="molecule type" value="Genomic_DNA"/>
</dbReference>
<feature type="region of interest" description="Disordered" evidence="1">
    <location>
        <begin position="301"/>
        <end position="325"/>
    </location>
</feature>
<dbReference type="Proteomes" id="UP000257139">
    <property type="component" value="Chromosome CBM2594_a"/>
</dbReference>
<sequence>MQGPRARRQHRAGRPCPVGADRPGKDRRPRAVLLRQCRLGHHHRMPRGSRRGRHSHQEGAVPRDLAGAPGRRCDRDQAAAARHRAHAVPGRPVCRVPAARRQAPQLFDRHAAARGRPDRTAYPPYAGRRLHRLRVRREGRPAGHEGARHPALRRPAGQLLPARGIRSADHPAGVRHRLRPHQGHRRACRLHRHPAPDDAVLGRPPAQGPVHARAGRAVGARPAQLQLRAGGLRRAAGRQLAGPHRLRPSGGDGRFPRPVGPRGLRLRRAGDDQRRARRLHPAMQAARRRVLRRLVHLRGRHARGPAGGLRPPARRSASATMPGPAKIRFDTRGRAPYICPHAHDLQPTPQLPYVAPRWGAARLTVDCVCSCQRATGNPRGFLFLFLFLLRLSRPSVHRYTPTPGVRHGIC</sequence>
<dbReference type="AlphaFoldDB" id="A0A7Z7NM68"/>
<organism evidence="2">
    <name type="scientific">Cupriavidus taiwanensis</name>
    <dbReference type="NCBI Taxonomy" id="164546"/>
    <lineage>
        <taxon>Bacteria</taxon>
        <taxon>Pseudomonadati</taxon>
        <taxon>Pseudomonadota</taxon>
        <taxon>Betaproteobacteria</taxon>
        <taxon>Burkholderiales</taxon>
        <taxon>Burkholderiaceae</taxon>
        <taxon>Cupriavidus</taxon>
    </lineage>
</organism>
<comment type="caution">
    <text evidence="2">The sequence shown here is derived from an EMBL/GenBank/DDBJ whole genome shotgun (WGS) entry which is preliminary data.</text>
</comment>
<protein>
    <submittedName>
        <fullName evidence="2">Uncharacterized protein</fullName>
    </submittedName>
</protein>
<accession>A0A7Z7NM68</accession>
<gene>
    <name evidence="2" type="ORF">CBM2594_A80323</name>
</gene>
<evidence type="ECO:0000313" key="2">
    <source>
        <dbReference type="EMBL" id="SPC18884.1"/>
    </source>
</evidence>
<feature type="region of interest" description="Disordered" evidence="1">
    <location>
        <begin position="1"/>
        <end position="71"/>
    </location>
</feature>
<feature type="compositionally biased region" description="Basic residues" evidence="1">
    <location>
        <begin position="38"/>
        <end position="54"/>
    </location>
</feature>
<feature type="compositionally biased region" description="Basic residues" evidence="1">
    <location>
        <begin position="1"/>
        <end position="13"/>
    </location>
</feature>
<name>A0A7Z7NM68_9BURK</name>
<reference evidence="2" key="1">
    <citation type="submission" date="2018-01" db="EMBL/GenBank/DDBJ databases">
        <authorList>
            <person name="Clerissi C."/>
        </authorList>
    </citation>
    <scope>NUCLEOTIDE SEQUENCE [LARGE SCALE GENOMIC DNA]</scope>
    <source>
        <strain evidence="2">Cupriavidus taiwanensis STM 6021</strain>
    </source>
</reference>
<feature type="region of interest" description="Disordered" evidence="1">
    <location>
        <begin position="234"/>
        <end position="278"/>
    </location>
</feature>